<evidence type="ECO:0000313" key="2">
    <source>
        <dbReference type="EMBL" id="EFE22513.1"/>
    </source>
</evidence>
<organism evidence="2 3">
    <name type="scientific">Edwardsiella tarda ATCC 23685</name>
    <dbReference type="NCBI Taxonomy" id="500638"/>
    <lineage>
        <taxon>Bacteria</taxon>
        <taxon>Pseudomonadati</taxon>
        <taxon>Pseudomonadota</taxon>
        <taxon>Gammaproteobacteria</taxon>
        <taxon>Enterobacterales</taxon>
        <taxon>Hafniaceae</taxon>
        <taxon>Edwardsiella</taxon>
    </lineage>
</organism>
<gene>
    <name evidence="2" type="ORF">EDWATA_02458</name>
</gene>
<dbReference type="HOGENOM" id="CLU_2648738_0_0_6"/>
<name>D4F6S4_EDWTA</name>
<dbReference type="EMBL" id="ADGK01000212">
    <property type="protein sequence ID" value="EFE22513.1"/>
    <property type="molecule type" value="Genomic_DNA"/>
</dbReference>
<evidence type="ECO:0000256" key="1">
    <source>
        <dbReference type="SAM" id="MobiDB-lite"/>
    </source>
</evidence>
<reference evidence="2 3" key="1">
    <citation type="submission" date="2010-02" db="EMBL/GenBank/DDBJ databases">
        <authorList>
            <person name="Weinstock G."/>
            <person name="Sodergren E."/>
            <person name="Clifton S."/>
            <person name="Fulton L."/>
            <person name="Fulton B."/>
            <person name="Courtney L."/>
            <person name="Fronick C."/>
            <person name="Harrison M."/>
            <person name="Strong C."/>
            <person name="Farmer C."/>
            <person name="Delahaunty K."/>
            <person name="Markovic C."/>
            <person name="Hall O."/>
            <person name="Minx P."/>
            <person name="Tomlinson C."/>
            <person name="Mitreva M."/>
            <person name="Nelson J."/>
            <person name="Hou S."/>
            <person name="Wollam A."/>
            <person name="Pepin K.H."/>
            <person name="Johnson M."/>
            <person name="Bhonagiri V."/>
            <person name="Zhang X."/>
            <person name="Suruliraj S."/>
            <person name="Warren W."/>
            <person name="Chinwalla A."/>
            <person name="Mardis E.R."/>
            <person name="Wilson R.K."/>
        </authorList>
    </citation>
    <scope>NUCLEOTIDE SEQUENCE [LARGE SCALE GENOMIC DNA]</scope>
    <source>
        <strain evidence="2 3">ATCC 23685</strain>
    </source>
</reference>
<sequence>MLAGFFMPTLGVSRATSLADLMADQPADGGSADGTQRATIGQDGATDRTGTGADGGIAIAFRHVGTGTEGGDQGKR</sequence>
<dbReference type="Proteomes" id="UP000003692">
    <property type="component" value="Unassembled WGS sequence"/>
</dbReference>
<protein>
    <submittedName>
        <fullName evidence="2">Uncharacterized protein</fullName>
    </submittedName>
</protein>
<evidence type="ECO:0000313" key="3">
    <source>
        <dbReference type="Proteomes" id="UP000003692"/>
    </source>
</evidence>
<feature type="region of interest" description="Disordered" evidence="1">
    <location>
        <begin position="23"/>
        <end position="56"/>
    </location>
</feature>
<feature type="compositionally biased region" description="Low complexity" evidence="1">
    <location>
        <begin position="43"/>
        <end position="56"/>
    </location>
</feature>
<proteinExistence type="predicted"/>
<comment type="caution">
    <text evidence="2">The sequence shown here is derived from an EMBL/GenBank/DDBJ whole genome shotgun (WGS) entry which is preliminary data.</text>
</comment>
<accession>D4F6S4</accession>
<dbReference type="AlphaFoldDB" id="D4F6S4"/>